<organism evidence="1 2">
    <name type="scientific">Neoroseomonas alkaliterrae</name>
    <dbReference type="NCBI Taxonomy" id="1452450"/>
    <lineage>
        <taxon>Bacteria</taxon>
        <taxon>Pseudomonadati</taxon>
        <taxon>Pseudomonadota</taxon>
        <taxon>Alphaproteobacteria</taxon>
        <taxon>Acetobacterales</taxon>
        <taxon>Acetobacteraceae</taxon>
        <taxon>Neoroseomonas</taxon>
    </lineage>
</organism>
<gene>
    <name evidence="1" type="ORF">FHS88_002692</name>
</gene>
<accession>A0A840Y2F9</accession>
<reference evidence="1 2" key="1">
    <citation type="submission" date="2020-08" db="EMBL/GenBank/DDBJ databases">
        <title>Genomic Encyclopedia of Type Strains, Phase IV (KMG-IV): sequencing the most valuable type-strain genomes for metagenomic binning, comparative biology and taxonomic classification.</title>
        <authorList>
            <person name="Goeker M."/>
        </authorList>
    </citation>
    <scope>NUCLEOTIDE SEQUENCE [LARGE SCALE GENOMIC DNA]</scope>
    <source>
        <strain evidence="1 2">DSM 25895</strain>
    </source>
</reference>
<keyword evidence="2" id="KW-1185">Reference proteome</keyword>
<dbReference type="Proteomes" id="UP000562254">
    <property type="component" value="Unassembled WGS sequence"/>
</dbReference>
<dbReference type="EMBL" id="JACIJE010000007">
    <property type="protein sequence ID" value="MBB5690557.1"/>
    <property type="molecule type" value="Genomic_DNA"/>
</dbReference>
<protein>
    <submittedName>
        <fullName evidence="1">Uncharacterized protein</fullName>
    </submittedName>
</protein>
<comment type="caution">
    <text evidence="1">The sequence shown here is derived from an EMBL/GenBank/DDBJ whole genome shotgun (WGS) entry which is preliminary data.</text>
</comment>
<evidence type="ECO:0000313" key="2">
    <source>
        <dbReference type="Proteomes" id="UP000562254"/>
    </source>
</evidence>
<dbReference type="RefSeq" id="WP_184485465.1">
    <property type="nucleotide sequence ID" value="NZ_JACIJE010000007.1"/>
</dbReference>
<proteinExistence type="predicted"/>
<sequence length="142" mass="15246">METIPLGRFAVSPDGALLPRPEPDRPALRFAWRGRRCEARVDPGAIALAADAARIPSTADPAADRPRAFAALARLPPRLPRGWSLRLMPDHRIRLEAETPLESPPNATALVAAMVRFALALDPYLDALEAEGAEVPSGSAKI</sequence>
<evidence type="ECO:0000313" key="1">
    <source>
        <dbReference type="EMBL" id="MBB5690557.1"/>
    </source>
</evidence>
<dbReference type="AlphaFoldDB" id="A0A840Y2F9"/>
<name>A0A840Y2F9_9PROT</name>